<feature type="transmembrane region" description="Helical" evidence="13">
    <location>
        <begin position="2854"/>
        <end position="2877"/>
    </location>
</feature>
<dbReference type="PRINTS" id="PR01433">
    <property type="entry name" value="POLYCYSTIN2"/>
</dbReference>
<feature type="domain" description="PLAT" evidence="16">
    <location>
        <begin position="2147"/>
        <end position="2266"/>
    </location>
</feature>
<dbReference type="KEGG" id="aplc:110985237"/>
<dbReference type="SUPFAM" id="SSF49723">
    <property type="entry name" value="Lipase/lipooxygenase domain (PLAT/LH2 domain)"/>
    <property type="match status" value="1"/>
</dbReference>
<feature type="transmembrane region" description="Helical" evidence="13">
    <location>
        <begin position="2102"/>
        <end position="2122"/>
    </location>
</feature>
<feature type="domain" description="PKD" evidence="15">
    <location>
        <begin position="780"/>
        <end position="829"/>
    </location>
</feature>
<dbReference type="Gene3D" id="2.60.40.10">
    <property type="entry name" value="Immunoglobulins"/>
    <property type="match status" value="2"/>
</dbReference>
<dbReference type="GO" id="GO:0005262">
    <property type="term" value="F:calcium channel activity"/>
    <property type="evidence" value="ECO:0007669"/>
    <property type="project" value="TreeGrafter"/>
</dbReference>
<evidence type="ECO:0000259" key="15">
    <source>
        <dbReference type="PROSITE" id="PS50093"/>
    </source>
</evidence>
<keyword evidence="8 13" id="KW-0472">Membrane</keyword>
<dbReference type="InterPro" id="IPR022409">
    <property type="entry name" value="PKD/Chitinase_dom"/>
</dbReference>
<dbReference type="InterPro" id="IPR046791">
    <property type="entry name" value="Polycystin_dom"/>
</dbReference>
<dbReference type="InterPro" id="IPR042060">
    <property type="entry name" value="PLAT_polycystin1"/>
</dbReference>
<evidence type="ECO:0000256" key="13">
    <source>
        <dbReference type="SAM" id="Phobius"/>
    </source>
</evidence>
<dbReference type="Gene3D" id="2.60.60.20">
    <property type="entry name" value="PLAT/LH2 domain"/>
    <property type="match status" value="1"/>
</dbReference>
<keyword evidence="5 14" id="KW-0732">Signal</keyword>
<dbReference type="Pfam" id="PF00801">
    <property type="entry name" value="PKD"/>
    <property type="match status" value="2"/>
</dbReference>
<dbReference type="GO" id="GO:0005509">
    <property type="term" value="F:calcium ion binding"/>
    <property type="evidence" value="ECO:0007669"/>
    <property type="project" value="InterPro"/>
</dbReference>
<feature type="transmembrane region" description="Helical" evidence="13">
    <location>
        <begin position="2596"/>
        <end position="2616"/>
    </location>
</feature>
<comment type="similarity">
    <text evidence="3">Belongs to the polycystin family.</text>
</comment>
<dbReference type="CDD" id="cd01752">
    <property type="entry name" value="PLAT_polycystin"/>
    <property type="match status" value="1"/>
</dbReference>
<dbReference type="InterPro" id="IPR013122">
    <property type="entry name" value="PKD1_2_channel"/>
</dbReference>
<evidence type="ECO:0000256" key="12">
    <source>
        <dbReference type="SAM" id="MobiDB-lite"/>
    </source>
</evidence>
<keyword evidence="7" id="KW-0969">Cilium</keyword>
<evidence type="ECO:0000256" key="5">
    <source>
        <dbReference type="ARBA" id="ARBA00022729"/>
    </source>
</evidence>
<keyword evidence="4 13" id="KW-0812">Transmembrane</keyword>
<dbReference type="InterPro" id="IPR000601">
    <property type="entry name" value="PKD_dom"/>
</dbReference>
<keyword evidence="6 13" id="KW-1133">Transmembrane helix</keyword>
<comment type="subcellular location">
    <subcellularLocation>
        <location evidence="2">Cell membrane</location>
        <topology evidence="2">Multi-pass membrane protein</topology>
    </subcellularLocation>
    <subcellularLocation>
        <location evidence="1">Cell projection</location>
        <location evidence="1">Cilium</location>
    </subcellularLocation>
</comment>
<feature type="chain" id="PRO_5034482115" evidence="14">
    <location>
        <begin position="31"/>
        <end position="3173"/>
    </location>
</feature>
<dbReference type="Proteomes" id="UP000694845">
    <property type="component" value="Unplaced"/>
</dbReference>
<dbReference type="InterPro" id="IPR035986">
    <property type="entry name" value="PKD_dom_sf"/>
</dbReference>
<evidence type="ECO:0000259" key="17">
    <source>
        <dbReference type="PROSITE" id="PS51212"/>
    </source>
</evidence>
<gene>
    <name evidence="19" type="primary">LOC110985237</name>
</gene>
<feature type="region of interest" description="Disordered" evidence="12">
    <location>
        <begin position="1852"/>
        <end position="1910"/>
    </location>
</feature>
<dbReference type="PANTHER" id="PTHR10877:SF150">
    <property type="entry name" value="REJ DOMAIN-CONTAINING PROTEIN"/>
    <property type="match status" value="1"/>
</dbReference>
<dbReference type="Pfam" id="PF20519">
    <property type="entry name" value="Polycystin_dom"/>
    <property type="match status" value="1"/>
</dbReference>
<feature type="transmembrane region" description="Helical" evidence="13">
    <location>
        <begin position="2499"/>
        <end position="2530"/>
    </location>
</feature>
<keyword evidence="18" id="KW-1185">Reference proteome</keyword>
<evidence type="ECO:0000256" key="6">
    <source>
        <dbReference type="ARBA" id="ARBA00022989"/>
    </source>
</evidence>
<dbReference type="GO" id="GO:0050982">
    <property type="term" value="P:detection of mechanical stimulus"/>
    <property type="evidence" value="ECO:0007669"/>
    <property type="project" value="TreeGrafter"/>
</dbReference>
<dbReference type="InterPro" id="IPR001024">
    <property type="entry name" value="PLAT/LH2_dom"/>
</dbReference>
<evidence type="ECO:0000256" key="14">
    <source>
        <dbReference type="SAM" id="SignalP"/>
    </source>
</evidence>
<dbReference type="CDD" id="cd00146">
    <property type="entry name" value="PKD"/>
    <property type="match status" value="1"/>
</dbReference>
<keyword evidence="7" id="KW-0966">Cell projection</keyword>
<feature type="domain" description="WSC" evidence="17">
    <location>
        <begin position="30"/>
        <end position="121"/>
    </location>
</feature>
<comment type="caution">
    <text evidence="11">Lacks conserved residue(s) required for the propagation of feature annotation.</text>
</comment>
<dbReference type="InterPro" id="IPR013783">
    <property type="entry name" value="Ig-like_fold"/>
</dbReference>
<evidence type="ECO:0000313" key="18">
    <source>
        <dbReference type="Proteomes" id="UP000694845"/>
    </source>
</evidence>
<dbReference type="OMA" id="AWIDRYT"/>
<evidence type="ECO:0000256" key="4">
    <source>
        <dbReference type="ARBA" id="ARBA00022692"/>
    </source>
</evidence>
<dbReference type="PROSITE" id="PS50093">
    <property type="entry name" value="PKD"/>
    <property type="match status" value="2"/>
</dbReference>
<keyword evidence="9" id="KW-0325">Glycoprotein</keyword>
<protein>
    <submittedName>
        <fullName evidence="19">Uncharacterized protein LOC110985237</fullName>
    </submittedName>
</protein>
<feature type="transmembrane region" description="Helical" evidence="13">
    <location>
        <begin position="2312"/>
        <end position="2330"/>
    </location>
</feature>
<evidence type="ECO:0000256" key="8">
    <source>
        <dbReference type="ARBA" id="ARBA00023136"/>
    </source>
</evidence>
<feature type="transmembrane region" description="Helical" evidence="13">
    <location>
        <begin position="2983"/>
        <end position="3005"/>
    </location>
</feature>
<feature type="transmembrane region" description="Helical" evidence="13">
    <location>
        <begin position="3045"/>
        <end position="3070"/>
    </location>
</feature>
<dbReference type="InterPro" id="IPR003915">
    <property type="entry name" value="PKD_2"/>
</dbReference>
<evidence type="ECO:0000256" key="3">
    <source>
        <dbReference type="ARBA" id="ARBA00007200"/>
    </source>
</evidence>
<feature type="transmembrane region" description="Helical" evidence="13">
    <location>
        <begin position="2889"/>
        <end position="2911"/>
    </location>
</feature>
<dbReference type="InterPro" id="IPR036392">
    <property type="entry name" value="PLAT/LH2_dom_sf"/>
</dbReference>
<dbReference type="InterPro" id="IPR051223">
    <property type="entry name" value="Polycystin"/>
</dbReference>
<dbReference type="SMART" id="SM00308">
    <property type="entry name" value="LH2"/>
    <property type="match status" value="1"/>
</dbReference>
<dbReference type="GO" id="GO:0005929">
    <property type="term" value="C:cilium"/>
    <property type="evidence" value="ECO:0007669"/>
    <property type="project" value="UniProtKB-SubCell"/>
</dbReference>
<dbReference type="Pfam" id="PF08016">
    <property type="entry name" value="PKD_channel"/>
    <property type="match status" value="1"/>
</dbReference>
<feature type="transmembrane region" description="Helical" evidence="13">
    <location>
        <begin position="2464"/>
        <end position="2487"/>
    </location>
</feature>
<name>A0A8B7ZA09_ACAPL</name>
<feature type="transmembrane region" description="Helical" evidence="13">
    <location>
        <begin position="2354"/>
        <end position="2375"/>
    </location>
</feature>
<dbReference type="GO" id="GO:0005886">
    <property type="term" value="C:plasma membrane"/>
    <property type="evidence" value="ECO:0007669"/>
    <property type="project" value="UniProtKB-SubCell"/>
</dbReference>
<dbReference type="InterPro" id="IPR002889">
    <property type="entry name" value="WSC_carb-bd"/>
</dbReference>
<evidence type="ECO:0000259" key="16">
    <source>
        <dbReference type="PROSITE" id="PS50095"/>
    </source>
</evidence>
<evidence type="ECO:0000256" key="9">
    <source>
        <dbReference type="ARBA" id="ARBA00023180"/>
    </source>
</evidence>
<feature type="transmembrane region" description="Helical" evidence="13">
    <location>
        <begin position="2943"/>
        <end position="2963"/>
    </location>
</feature>
<dbReference type="PROSITE" id="PS50095">
    <property type="entry name" value="PLAT"/>
    <property type="match status" value="1"/>
</dbReference>
<dbReference type="RefSeq" id="XP_022101807.1">
    <property type="nucleotide sequence ID" value="XM_022246115.1"/>
</dbReference>
<organism evidence="18 19">
    <name type="scientific">Acanthaster planci</name>
    <name type="common">Crown-of-thorns starfish</name>
    <dbReference type="NCBI Taxonomy" id="133434"/>
    <lineage>
        <taxon>Eukaryota</taxon>
        <taxon>Metazoa</taxon>
        <taxon>Echinodermata</taxon>
        <taxon>Eleutherozoa</taxon>
        <taxon>Asterozoa</taxon>
        <taxon>Asteroidea</taxon>
        <taxon>Valvatacea</taxon>
        <taxon>Valvatida</taxon>
        <taxon>Acanthasteridae</taxon>
        <taxon>Acanthaster</taxon>
    </lineage>
</organism>
<proteinExistence type="inferred from homology"/>
<dbReference type="SUPFAM" id="SSF49299">
    <property type="entry name" value="PKD domain"/>
    <property type="match status" value="2"/>
</dbReference>
<evidence type="ECO:0000256" key="11">
    <source>
        <dbReference type="PROSITE-ProRule" id="PRU00152"/>
    </source>
</evidence>
<feature type="signal peptide" evidence="14">
    <location>
        <begin position="1"/>
        <end position="30"/>
    </location>
</feature>
<evidence type="ECO:0000256" key="10">
    <source>
        <dbReference type="PIRSR" id="PIRSR603915-2"/>
    </source>
</evidence>
<dbReference type="PANTHER" id="PTHR10877">
    <property type="entry name" value="POLYCYSTIN FAMILY MEMBER"/>
    <property type="match status" value="1"/>
</dbReference>
<feature type="disulfide bond" evidence="10">
    <location>
        <begin position="2705"/>
        <end position="2718"/>
    </location>
</feature>
<sequence>MASQECNRIGVATFVTLWLGFMVVAQAVNAAVEIGCYPIEKASPKFSMSGGNYDPVTVKHEDCMFACILLSATYSGLQAGHCLCSDTAYLINPSADCGMQCPGDPLQSCGNDTHIAVPTDTLPVTPPAVQLEEFAGPIIAGQTVDLTTEGVVIGSGDIQLGIEPGDGSMTMWLDSTLVASHKFPTSGRFLTVVTARKNLLINAYDAVAVTVAMEAAGVCLQCPVAVEIGEPFVCTVEVILGSDVTLTMSVDDMDFLSMSLGGPTFSSLGVVGVNGSQTPATTSTWILPVTESLGRTRLLGIEALISEVGDGSFTLLILKPKCGTGAYCPTNNLCRSESECNYNPTWHSNPVAQDTCNNAAPHLYCLPKASCSVTSDSCSTRPVRFDSDAISPDRPSYEVVQLVPMQVTSPGLFYYNFSDTLCELFAMDVGYVLGLGFGVGGASISVETNPEQNTTAPPEYKSAINPTTLTVGGDLTVSNFQLDPAQHLMRATVVDPLVSQPQIILTAVGDFNVTATVTNSIIPAGVVDRVNVTGLIAISGLQYRHFKPIARPGQEVNIEISVLNGSHIYYTLDWGDGQQNETYTPDSASINQTHSYGSANTYEVNILASNLISNETLVVIIHVQNPVLKNHFQVTLPTTQAVEGDGTATLTELEITVSNALGEPLATKPQATVKCLDHVSCPPARTVDLSTLTSHNQKFFHSMNFTHSGTYKINVTIYNLVSEEFYEMEVTVYELLKGVTSLAMYKPSKSLSSSPRPGHGPLNDTFPLDRPVIFNMDYTAGSEVEYVVDFGDGSALENYTHKELENNPIDHKFPSLGTFTVNITASNPVTPGLEVRTTIHTLRPIRGIRIIDLGVSRANETRHLNVTIQDKGTNSCVVVDFGDGSAQEAYGHCGNHSNQHGELKELFSLQHVFRSQSMYIARASGWNTLSTDNTTISLPVSEARKYCGLPEVSIQNGNPGWWLPKVALRKERLAFQGVTKVNCWFTDNSKEWILEELDPQSGTLLKDQPKVKKLNEDTSTLLIESFFLDVGLYRLGYKVTMNKTLTENLEYSSIGYDYIDVQRSQLIVGLIEGQMTSVVKSFGSVLNLIPGKVSRDPDVEPGGEQGFEKIQYSCRRVGENYPSFDYYVEIPETRPENYTKEDDKGGCFGTGPGVLNSTLPALSWNASLMETNIRYELLVIIKKDIRRGNFSLVLELREGDPPQAAISIGRGTIYMQGDGAQVINPTGSVRLTASCNEFCSGVRYTWDIQALNGSDSRINLTNWKMWTSGDSEYLYIKREFFSAFPDYSLFEITAHAVNSERGRGYASMKIRLNEAPISGQCTVTPDSITAGMSVDIKCTDWQDWEGIAVYKFFAETAAFKAVLVNSPGTTSDVTVKPPLGSESNNYSVSLGVTAEDSIGATTTVIFANITVNPPVAGLSKNFSAEQEALYEILMSEGNPDVINAQLLLDASLLLTTTALPTASSDGPISEEDQRAEQTQAIDKMVTLQSSVKTTSSDDIILKSSTISIITNDTSTLSLGTLSTLSGIVDDMVSFVKSDTKTTSDESKVNNVGKGIVSFAGNILAGVSKSVTNPIDPEYKQSVLSQQQNQEESHLRAEAVLSEMEDSIQRLFTQVVDSKLPGEQPTLLSSPSLKLMISRQKASEIANQTISDNIGEVVMPGWCELMENDEDCNLNDAVDLKLQSTPINSYRFVEGSHPDRQDGGLVNITFFTNDTAEISVNGSSQDNLINISFSKLATSAEENFTTFEVTEGNSSFTHSFQVEGAGESVFIELRPDNDSMVYALFISFNNTVMLDEYDWMFVLPNKTDEETAESTTSSAIMLASTDFISNNISYNSTAGTPLSSNTSLLSTVDTSSTNHSPADNDYSTIDNNHTIPDNLIQTPSYSTRQDPNTETTVAGQDGLEQSTGSVPTGRWRLLEIRESPNPMAQNTPNPMTQNPTTNSMFSTTTDNLSTISNSSNIYQHMNMPNSSVENDTVASNNISDPDTMPTKPVSHTIMFGPKHHKGNLGKYFFRLAELAEDGTPKENFTLNYSLRILQAQCSFYQIKTNQWNTDGVQVILDEKTNLPICQTSHLTPFTTTWIVKPVPLDFDLAFTDFNPGDHVTIIITCCVVYTLFLFIFIWARRKDKKDVMMLGVTPLPDNNPSHSYLYEMVVVTGKRLNAGTESKVSFTLSGEDDETKSRCLEDPERKILQRGSVDRFLLTTAKPLGPLNYMRIWHDNSGSGSAQNWYLSYIAIRDLQTKRRYFFLCNEWFSVVDGDGQVDRLLPVAGKEQMQEFSHVFSSQTGKHFNDGHLWVSIFTRPPGSRFTRMQRAMCCLMALWLEMLASIMFYKGPSGGPSAKPFNIGPFSLSPSEIAIGIESNLIVFPISLLMVQCFKKSRVRRKRPSRIQVAKEHQKKSIQGGNKVCPMKTKDDICDTVSSRDIFIISNDAKINMQPSGGSSTLCLTHRKNPSAKRSQRWSLPWGCIYLAWIICILVTLTATAFTFSYGVYFENAKTTSWIHSVIISFFCGIILTQPVKVILVSLFIALVFKTPSADDDADLEEDEEDCYLQEDEEWLHTLYGTTNIHPVAARAPPDPDIIESQRIKRVKELKMYAIIREILFSIIFVWILSVFSYGNQDPLAFRTKDSYVKLLVRGDGNHTFLNATSIPKFWKWVNTGLIPGMSAGIWYNDQEPSPDEKNFLGDRYSKILGKVMFRQLRVPQGDCEVNYKMRGVIAQCNIGYSMAAQDEATYDTGWTPYNQSGSSHTEYTFTDGSELDSYPVWGRHALYHGGGYIHYVDTENINTIKAAMDKMYKEAWIDRYTRVLFIEFSVYNAQTNLFSFINLMLEILPTGGSYPNYRIDVLRLLTYHEGIGLVRVICEAIFFVFIICMTIKEIFLIRKEGRKYFKLFWNLNELAIIVFSIVTMVVYFFRLFVTNSLLDAFARRHNESRINLQYVAYWNELIRYMLGLLVFLSTLKFLKLLRFNRRMGLLSSTIRSCAEELLNFTVMFFFVFVAFASAFYLIFCNRLLNYSDVLFTMETMITAVLGKFRFGELLVTESVLGPLFFFGFTGYVCFVMINVFLTIIIGAFKTVKEDIENQSNEYEMVDFILSRFKSFTGIGGKKRKEDELLPNLDVEKYEEDIAKSLPNKVDQLLNRIAYVYFDQGTMNDFIKEVSSLEKKQEQSKSRKIFIS</sequence>
<feature type="compositionally biased region" description="Polar residues" evidence="12">
    <location>
        <begin position="1857"/>
        <end position="1909"/>
    </location>
</feature>
<dbReference type="FunFam" id="1.10.287.70:FF:000086">
    <property type="entry name" value="Polycystic kidney disease 2"/>
    <property type="match status" value="1"/>
</dbReference>
<dbReference type="PROSITE" id="PS51212">
    <property type="entry name" value="WSC"/>
    <property type="match status" value="1"/>
</dbReference>
<reference evidence="19" key="1">
    <citation type="submission" date="2025-08" db="UniProtKB">
        <authorList>
            <consortium name="RefSeq"/>
        </authorList>
    </citation>
    <scope>IDENTIFICATION</scope>
</reference>
<dbReference type="FunFam" id="2.60.60.20:FF:000022">
    <property type="entry name" value="Uncharacterized protein"/>
    <property type="match status" value="1"/>
</dbReference>
<dbReference type="GeneID" id="110985237"/>
<evidence type="ECO:0000256" key="1">
    <source>
        <dbReference type="ARBA" id="ARBA00004138"/>
    </source>
</evidence>
<feature type="domain" description="PKD" evidence="15">
    <location>
        <begin position="564"/>
        <end position="624"/>
    </location>
</feature>
<dbReference type="SMART" id="SM00089">
    <property type="entry name" value="PKD"/>
    <property type="match status" value="1"/>
</dbReference>
<dbReference type="Pfam" id="PF01477">
    <property type="entry name" value="PLAT"/>
    <property type="match status" value="1"/>
</dbReference>
<dbReference type="OrthoDB" id="444119at2759"/>
<evidence type="ECO:0000256" key="7">
    <source>
        <dbReference type="ARBA" id="ARBA00023069"/>
    </source>
</evidence>
<accession>A0A8B7ZA09</accession>
<evidence type="ECO:0000313" key="19">
    <source>
        <dbReference type="RefSeq" id="XP_022101807.1"/>
    </source>
</evidence>
<evidence type="ECO:0000256" key="2">
    <source>
        <dbReference type="ARBA" id="ARBA00004651"/>
    </source>
</evidence>